<dbReference type="PROSITE" id="PS51257">
    <property type="entry name" value="PROKAR_LIPOPROTEIN"/>
    <property type="match status" value="1"/>
</dbReference>
<dbReference type="AlphaFoldDB" id="A0A3P7Q4V7"/>
<sequence length="59" mass="6429">MQFSISKAFSRSSFFLYAHVLISGASCQIFLTGIKQGTLPIYLTRVFTGLLAPSGNVLE</sequence>
<protein>
    <submittedName>
        <fullName evidence="1">Uncharacterized protein</fullName>
    </submittedName>
</protein>
<keyword evidence="2" id="KW-1185">Reference proteome</keyword>
<evidence type="ECO:0000313" key="2">
    <source>
        <dbReference type="Proteomes" id="UP000281553"/>
    </source>
</evidence>
<organism evidence="1 2">
    <name type="scientific">Dibothriocephalus latus</name>
    <name type="common">Fish tapeworm</name>
    <name type="synonym">Diphyllobothrium latum</name>
    <dbReference type="NCBI Taxonomy" id="60516"/>
    <lineage>
        <taxon>Eukaryota</taxon>
        <taxon>Metazoa</taxon>
        <taxon>Spiralia</taxon>
        <taxon>Lophotrochozoa</taxon>
        <taxon>Platyhelminthes</taxon>
        <taxon>Cestoda</taxon>
        <taxon>Eucestoda</taxon>
        <taxon>Diphyllobothriidea</taxon>
        <taxon>Diphyllobothriidae</taxon>
        <taxon>Dibothriocephalus</taxon>
    </lineage>
</organism>
<evidence type="ECO:0000313" key="1">
    <source>
        <dbReference type="EMBL" id="VDN25626.1"/>
    </source>
</evidence>
<name>A0A3P7Q4V7_DIBLA</name>
<proteinExistence type="predicted"/>
<dbReference type="Proteomes" id="UP000281553">
    <property type="component" value="Unassembled WGS sequence"/>
</dbReference>
<reference evidence="1 2" key="1">
    <citation type="submission" date="2018-11" db="EMBL/GenBank/DDBJ databases">
        <authorList>
            <consortium name="Pathogen Informatics"/>
        </authorList>
    </citation>
    <scope>NUCLEOTIDE SEQUENCE [LARGE SCALE GENOMIC DNA]</scope>
</reference>
<accession>A0A3P7Q4V7</accession>
<dbReference type="EMBL" id="UYRU01075248">
    <property type="protein sequence ID" value="VDN25626.1"/>
    <property type="molecule type" value="Genomic_DNA"/>
</dbReference>
<gene>
    <name evidence="1" type="ORF">DILT_LOCUS14656</name>
</gene>